<comment type="caution">
    <text evidence="9">The sequence shown here is derived from an EMBL/GenBank/DDBJ whole genome shotgun (WGS) entry which is preliminary data.</text>
</comment>
<dbReference type="HAMAP" id="MF_01974">
    <property type="entry name" value="MetAP_1"/>
    <property type="match status" value="1"/>
</dbReference>
<dbReference type="InterPro" id="IPR001714">
    <property type="entry name" value="Pept_M24_MAP"/>
</dbReference>
<protein>
    <recommendedName>
        <fullName evidence="6 7">Methionine aminopeptidase</fullName>
        <shortName evidence="6">MAP</shortName>
        <shortName evidence="6">MetAP</shortName>
        <ecNumber evidence="6 7">3.4.11.18</ecNumber>
    </recommendedName>
    <alternativeName>
        <fullName evidence="6">Peptidase M</fullName>
    </alternativeName>
</protein>
<sequence length="257" mass="28466">MISIKKPEEIKVLRQGGRILAEVLAEVIRKVKPGVKTIELDELAERLIVEKGGIPSFKNYRNSLHEPAFPTTLCTSVNEQLVHVPASDYVLKNGDILNIDIGMKYPAEDGFFTDMAATVAVGQISQLARKLIKVTRKSLELGIAQVRPGNYISDISKAIQIYVESQGFSIIRQLVGHGVGYKVHEEPRIPNYVDKKQPKIELKAGMVLAIEPMVSAGDYLIKTLEDQWSVVMADGSLGAHFEHTILVTRDGHEILTK</sequence>
<comment type="similarity">
    <text evidence="6">Belongs to the peptidase M24A family. Methionine aminopeptidase type 1 subfamily.</text>
</comment>
<feature type="binding site" evidence="6">
    <location>
        <position position="100"/>
    </location>
    <ligand>
        <name>a divalent metal cation</name>
        <dbReference type="ChEBI" id="CHEBI:60240"/>
        <label>1</label>
    </ligand>
</feature>
<evidence type="ECO:0000256" key="5">
    <source>
        <dbReference type="ARBA" id="ARBA00022801"/>
    </source>
</evidence>
<dbReference type="GO" id="GO:0006508">
    <property type="term" value="P:proteolysis"/>
    <property type="evidence" value="ECO:0007669"/>
    <property type="project" value="UniProtKB-KW"/>
</dbReference>
<feature type="binding site" evidence="6">
    <location>
        <position position="184"/>
    </location>
    <ligand>
        <name>substrate</name>
    </ligand>
</feature>
<reference evidence="9 10" key="1">
    <citation type="journal article" date="2016" name="Nat. Commun.">
        <title>Thousands of microbial genomes shed light on interconnected biogeochemical processes in an aquifer system.</title>
        <authorList>
            <person name="Anantharaman K."/>
            <person name="Brown C.T."/>
            <person name="Hug L.A."/>
            <person name="Sharon I."/>
            <person name="Castelle C.J."/>
            <person name="Probst A.J."/>
            <person name="Thomas B.C."/>
            <person name="Singh A."/>
            <person name="Wilkins M.J."/>
            <person name="Karaoz U."/>
            <person name="Brodie E.L."/>
            <person name="Williams K.H."/>
            <person name="Hubbard S.S."/>
            <person name="Banfield J.F."/>
        </authorList>
    </citation>
    <scope>NUCLEOTIDE SEQUENCE [LARGE SCALE GENOMIC DNA]</scope>
</reference>
<evidence type="ECO:0000256" key="6">
    <source>
        <dbReference type="HAMAP-Rule" id="MF_01974"/>
    </source>
</evidence>
<feature type="binding site" evidence="6">
    <location>
        <position position="114"/>
    </location>
    <ligand>
        <name>a divalent metal cation</name>
        <dbReference type="ChEBI" id="CHEBI:60240"/>
        <label>2</label>
        <note>catalytic</note>
    </ligand>
</feature>
<comment type="function">
    <text evidence="1 6">Removes the N-terminal methionine from nascent proteins. The N-terminal methionine is often cleaved when the second residue in the primary sequence is small and uncharged (Met-Ala-, Cys, Gly, Pro, Ser, Thr, or Val). Requires deformylation of the N(alpha)-formylated initiator methionine before it can be hydrolyzed.</text>
</comment>
<dbReference type="NCBIfam" id="TIGR00500">
    <property type="entry name" value="met_pdase_I"/>
    <property type="match status" value="1"/>
</dbReference>
<proteinExistence type="inferred from homology"/>
<evidence type="ECO:0000313" key="9">
    <source>
        <dbReference type="EMBL" id="OGY45562.1"/>
    </source>
</evidence>
<evidence type="ECO:0000256" key="1">
    <source>
        <dbReference type="ARBA" id="ARBA00002521"/>
    </source>
</evidence>
<accession>A0A1G1XZW5</accession>
<dbReference type="Proteomes" id="UP000176241">
    <property type="component" value="Unassembled WGS sequence"/>
</dbReference>
<keyword evidence="5 6" id="KW-0378">Hydrolase</keyword>
<dbReference type="SUPFAM" id="SSF55920">
    <property type="entry name" value="Creatinase/aminopeptidase"/>
    <property type="match status" value="1"/>
</dbReference>
<dbReference type="GO" id="GO:0005829">
    <property type="term" value="C:cytosol"/>
    <property type="evidence" value="ECO:0007669"/>
    <property type="project" value="TreeGrafter"/>
</dbReference>
<feature type="binding site" evidence="6">
    <location>
        <position position="114"/>
    </location>
    <ligand>
        <name>a divalent metal cation</name>
        <dbReference type="ChEBI" id="CHEBI:60240"/>
        <label>1</label>
    </ligand>
</feature>
<evidence type="ECO:0000313" key="10">
    <source>
        <dbReference type="Proteomes" id="UP000176241"/>
    </source>
</evidence>
<dbReference type="GO" id="GO:0046872">
    <property type="term" value="F:metal ion binding"/>
    <property type="evidence" value="ECO:0007669"/>
    <property type="project" value="UniProtKB-UniRule"/>
</dbReference>
<dbReference type="InterPro" id="IPR000994">
    <property type="entry name" value="Pept_M24"/>
</dbReference>
<feature type="binding site" evidence="6">
    <location>
        <position position="177"/>
    </location>
    <ligand>
        <name>a divalent metal cation</name>
        <dbReference type="ChEBI" id="CHEBI:60240"/>
        <label>2</label>
        <note>catalytic</note>
    </ligand>
</feature>
<evidence type="ECO:0000256" key="3">
    <source>
        <dbReference type="ARBA" id="ARBA00022670"/>
    </source>
</evidence>
<comment type="subunit">
    <text evidence="6">Monomer.</text>
</comment>
<dbReference type="Gene3D" id="3.90.230.10">
    <property type="entry name" value="Creatinase/methionine aminopeptidase superfamily"/>
    <property type="match status" value="1"/>
</dbReference>
<keyword evidence="4 6" id="KW-0479">Metal-binding</keyword>
<dbReference type="GO" id="GO:0004239">
    <property type="term" value="F:initiator methionyl aminopeptidase activity"/>
    <property type="evidence" value="ECO:0007669"/>
    <property type="project" value="UniProtKB-UniRule"/>
</dbReference>
<dbReference type="PANTHER" id="PTHR43330">
    <property type="entry name" value="METHIONINE AMINOPEPTIDASE"/>
    <property type="match status" value="1"/>
</dbReference>
<dbReference type="STRING" id="1797533.A2731_01475"/>
<dbReference type="InterPro" id="IPR002467">
    <property type="entry name" value="Pept_M24A_MAP1"/>
</dbReference>
<dbReference type="GO" id="GO:0070006">
    <property type="term" value="F:metalloaminopeptidase activity"/>
    <property type="evidence" value="ECO:0007669"/>
    <property type="project" value="UniProtKB-UniRule"/>
</dbReference>
<evidence type="ECO:0000256" key="7">
    <source>
        <dbReference type="RuleBase" id="RU003653"/>
    </source>
</evidence>
<keyword evidence="2 6" id="KW-0031">Aminopeptidase</keyword>
<feature type="binding site" evidence="6">
    <location>
        <position position="242"/>
    </location>
    <ligand>
        <name>a divalent metal cation</name>
        <dbReference type="ChEBI" id="CHEBI:60240"/>
        <label>2</label>
        <note>catalytic</note>
    </ligand>
</feature>
<name>A0A1G1XZW5_9BACT</name>
<evidence type="ECO:0000256" key="4">
    <source>
        <dbReference type="ARBA" id="ARBA00022723"/>
    </source>
</evidence>
<feature type="binding site" evidence="6">
    <location>
        <position position="83"/>
    </location>
    <ligand>
        <name>substrate</name>
    </ligand>
</feature>
<dbReference type="InterPro" id="IPR036005">
    <property type="entry name" value="Creatinase/aminopeptidase-like"/>
</dbReference>
<dbReference type="AlphaFoldDB" id="A0A1G1XZW5"/>
<feature type="domain" description="Peptidase M24" evidence="8">
    <location>
        <begin position="13"/>
        <end position="248"/>
    </location>
</feature>
<evidence type="ECO:0000256" key="2">
    <source>
        <dbReference type="ARBA" id="ARBA00022438"/>
    </source>
</evidence>
<dbReference type="EMBL" id="MHIC01000016">
    <property type="protein sequence ID" value="OGY45562.1"/>
    <property type="molecule type" value="Genomic_DNA"/>
</dbReference>
<dbReference type="PRINTS" id="PR00599">
    <property type="entry name" value="MAPEPTIDASE"/>
</dbReference>
<organism evidence="9 10">
    <name type="scientific">Candidatus Buchananbacteria bacterium RIFCSPHIGHO2_01_FULL_39_8</name>
    <dbReference type="NCBI Taxonomy" id="1797533"/>
    <lineage>
        <taxon>Bacteria</taxon>
        <taxon>Candidatus Buchananiibacteriota</taxon>
    </lineage>
</organism>
<keyword evidence="3 6" id="KW-0645">Protease</keyword>
<dbReference type="EC" id="3.4.11.18" evidence="6 7"/>
<gene>
    <name evidence="6" type="primary">map</name>
    <name evidence="9" type="ORF">A2731_01475</name>
</gene>
<feature type="binding site" evidence="6">
    <location>
        <position position="211"/>
    </location>
    <ligand>
        <name>a divalent metal cation</name>
        <dbReference type="ChEBI" id="CHEBI:60240"/>
        <label>2</label>
        <note>catalytic</note>
    </ligand>
</feature>
<comment type="catalytic activity">
    <reaction evidence="6 7">
        <text>Release of N-terminal amino acids, preferentially methionine, from peptides and arylamides.</text>
        <dbReference type="EC" id="3.4.11.18"/>
    </reaction>
</comment>
<dbReference type="CDD" id="cd01086">
    <property type="entry name" value="MetAP1"/>
    <property type="match status" value="1"/>
</dbReference>
<comment type="cofactor">
    <cofactor evidence="6">
        <name>Co(2+)</name>
        <dbReference type="ChEBI" id="CHEBI:48828"/>
    </cofactor>
    <cofactor evidence="6">
        <name>Zn(2+)</name>
        <dbReference type="ChEBI" id="CHEBI:29105"/>
    </cofactor>
    <cofactor evidence="6">
        <name>Mn(2+)</name>
        <dbReference type="ChEBI" id="CHEBI:29035"/>
    </cofactor>
    <cofactor evidence="6">
        <name>Fe(2+)</name>
        <dbReference type="ChEBI" id="CHEBI:29033"/>
    </cofactor>
    <text evidence="6">Binds 2 divalent metal cations per subunit. Has a high-affinity and a low affinity metal-binding site. The true nature of the physiological cofactor is under debate. The enzyme is active with cobalt, zinc, manganese or divalent iron ions. Most likely, methionine aminopeptidases function as mononuclear Fe(2+)-metalloproteases under physiological conditions, and the catalytically relevant metal-binding site has been assigned to the histidine-containing high-affinity site.</text>
</comment>
<dbReference type="Pfam" id="PF00557">
    <property type="entry name" value="Peptidase_M24"/>
    <property type="match status" value="1"/>
</dbReference>
<feature type="binding site" evidence="6">
    <location>
        <position position="242"/>
    </location>
    <ligand>
        <name>a divalent metal cation</name>
        <dbReference type="ChEBI" id="CHEBI:60240"/>
        <label>1</label>
    </ligand>
</feature>
<evidence type="ECO:0000259" key="8">
    <source>
        <dbReference type="Pfam" id="PF00557"/>
    </source>
</evidence>
<dbReference type="PANTHER" id="PTHR43330:SF27">
    <property type="entry name" value="METHIONINE AMINOPEPTIDASE"/>
    <property type="match status" value="1"/>
</dbReference>